<evidence type="ECO:0000313" key="1">
    <source>
        <dbReference type="EMBL" id="OHV06888.1"/>
    </source>
</evidence>
<dbReference type="EMBL" id="PPEA01000254">
    <property type="protein sequence ID" value="PQM47952.1"/>
    <property type="molecule type" value="Genomic_DNA"/>
</dbReference>
<reference evidence="1 3" key="1">
    <citation type="submission" date="2016-10" db="EMBL/GenBank/DDBJ databases">
        <title>Genome sequence of Mycobacterium talmonii.</title>
        <authorList>
            <person name="Greninger A.L."/>
            <person name="Elliott B."/>
            <person name="Vasireddy S."/>
            <person name="Vasireddy R."/>
        </authorList>
    </citation>
    <scope>NUCLEOTIDE SEQUENCE [LARGE SCALE GENOMIC DNA]</scope>
    <source>
        <strain evidence="1">MO-5499</strain>
        <strain evidence="3">NE-TNMC-100812</strain>
    </source>
</reference>
<evidence type="ECO:0000313" key="4">
    <source>
        <dbReference type="Proteomes" id="UP000238296"/>
    </source>
</evidence>
<proteinExistence type="predicted"/>
<protein>
    <submittedName>
        <fullName evidence="1">Uncharacterized protein</fullName>
    </submittedName>
</protein>
<dbReference type="EMBL" id="MLQM01000001">
    <property type="protein sequence ID" value="OHV06888.1"/>
    <property type="molecule type" value="Genomic_DNA"/>
</dbReference>
<evidence type="ECO:0000313" key="2">
    <source>
        <dbReference type="EMBL" id="PQM47952.1"/>
    </source>
</evidence>
<dbReference type="Proteomes" id="UP000238296">
    <property type="component" value="Unassembled WGS sequence"/>
</dbReference>
<reference evidence="2" key="3">
    <citation type="submission" date="2018-01" db="EMBL/GenBank/DDBJ databases">
        <authorList>
            <person name="Gaut B.S."/>
            <person name="Morton B.R."/>
            <person name="Clegg M.T."/>
            <person name="Duvall M.R."/>
        </authorList>
    </citation>
    <scope>NUCLEOTIDE SEQUENCE</scope>
    <source>
        <strain evidence="2">ATCC BAA-2683</strain>
    </source>
</reference>
<reference evidence="2 4" key="2">
    <citation type="journal article" date="2017" name="Int. J. Syst. Evol. Microbiol.">
        <title>Mycobacterium talmoniae sp. nov., a slowly growing mycobacterium isolated from human respiratory samples.</title>
        <authorList>
            <person name="Davidson R.M."/>
            <person name="DeGroote M.A."/>
            <person name="Marola J.L."/>
            <person name="Buss S."/>
            <person name="Jones V."/>
            <person name="McNeil M.R."/>
            <person name="Freifeld A.G."/>
            <person name="Elaine Epperson L."/>
            <person name="Hasan N.A."/>
            <person name="Jackson M."/>
            <person name="Iwen P.C."/>
            <person name="Salfinger M."/>
            <person name="Strong M."/>
        </authorList>
    </citation>
    <scope>NUCLEOTIDE SEQUENCE [LARGE SCALE GENOMIC DNA]</scope>
    <source>
        <strain evidence="2 4">ATCC BAA-2683</strain>
    </source>
</reference>
<dbReference type="AlphaFoldDB" id="A0A1S1NKT0"/>
<name>A0A1S1NKT0_9MYCO</name>
<dbReference type="Proteomes" id="UP000179734">
    <property type="component" value="Unassembled WGS sequence"/>
</dbReference>
<gene>
    <name evidence="1" type="ORF">BKN37_00100</name>
    <name evidence="2" type="ORF">C1Y40_01775</name>
</gene>
<comment type="caution">
    <text evidence="1">The sequence shown here is derived from an EMBL/GenBank/DDBJ whole genome shotgun (WGS) entry which is preliminary data.</text>
</comment>
<accession>A0A1S1NKT0</accession>
<evidence type="ECO:0000313" key="3">
    <source>
        <dbReference type="Proteomes" id="UP000179734"/>
    </source>
</evidence>
<sequence length="66" mass="7396">MQFYIGDRVREGRRVGTVTDVGTMLIQVETAMGTSRMVCPWELVRLRAGHGESYSEAAPARTIREP</sequence>
<organism evidence="1 3">
    <name type="scientific">Mycobacterium talmoniae</name>
    <dbReference type="NCBI Taxonomy" id="1858794"/>
    <lineage>
        <taxon>Bacteria</taxon>
        <taxon>Bacillati</taxon>
        <taxon>Actinomycetota</taxon>
        <taxon>Actinomycetes</taxon>
        <taxon>Mycobacteriales</taxon>
        <taxon>Mycobacteriaceae</taxon>
        <taxon>Mycobacterium</taxon>
    </lineage>
</organism>
<keyword evidence="3" id="KW-1185">Reference proteome</keyword>